<reference evidence="1 2" key="1">
    <citation type="submission" date="2014-07" db="EMBL/GenBank/DDBJ databases">
        <title>Methanogenic archaea and the global carbon cycle.</title>
        <authorList>
            <person name="Henriksen J.R."/>
            <person name="Luke J."/>
            <person name="Reinhart S."/>
            <person name="Benedict M.N."/>
            <person name="Youngblut N.D."/>
            <person name="Metcalf M.E."/>
            <person name="Whitaker R.J."/>
            <person name="Metcalf W.W."/>
        </authorList>
    </citation>
    <scope>NUCLEOTIDE SEQUENCE [LARGE SCALE GENOMIC DNA]</scope>
    <source>
        <strain evidence="1 2">T4/M</strain>
    </source>
</reference>
<protein>
    <submittedName>
        <fullName evidence="1">Mobile element protein</fullName>
    </submittedName>
</protein>
<evidence type="ECO:0000313" key="2">
    <source>
        <dbReference type="Proteomes" id="UP000033111"/>
    </source>
</evidence>
<dbReference type="Proteomes" id="UP000033111">
    <property type="component" value="Chromosome"/>
</dbReference>
<gene>
    <name evidence="1" type="ORF">MSSIT_1606</name>
</gene>
<dbReference type="HOGENOM" id="CLU_3113132_0_0_2"/>
<dbReference type="KEGG" id="msw:MSSIT_1606"/>
<evidence type="ECO:0000313" key="1">
    <source>
        <dbReference type="EMBL" id="AKB28325.1"/>
    </source>
</evidence>
<name>A0A0E3P3Q0_9EURY</name>
<dbReference type="PATRIC" id="fig|1434120.4.peg.2056"/>
<organism evidence="1 2">
    <name type="scientific">Methanosarcina siciliae T4/M</name>
    <dbReference type="NCBI Taxonomy" id="1434120"/>
    <lineage>
        <taxon>Archaea</taxon>
        <taxon>Methanobacteriati</taxon>
        <taxon>Methanobacteriota</taxon>
        <taxon>Stenosarchaea group</taxon>
        <taxon>Methanomicrobia</taxon>
        <taxon>Methanosarcinales</taxon>
        <taxon>Methanosarcinaceae</taxon>
        <taxon>Methanosarcina</taxon>
    </lineage>
</organism>
<sequence>MTSFGIKGISTSSVFRITKELDGKVSEFLSKPIEHEIPYRMRVFQQKHYQ</sequence>
<proteinExistence type="predicted"/>
<dbReference type="EMBL" id="CP009506">
    <property type="protein sequence ID" value="AKB28325.1"/>
    <property type="molecule type" value="Genomic_DNA"/>
</dbReference>
<dbReference type="AlphaFoldDB" id="A0A0E3P3Q0"/>
<accession>A0A0E3P3Q0</accession>
<keyword evidence="2" id="KW-1185">Reference proteome</keyword>